<evidence type="ECO:0000313" key="2">
    <source>
        <dbReference type="Proteomes" id="UP000410492"/>
    </source>
</evidence>
<proteinExistence type="predicted"/>
<gene>
    <name evidence="1" type="ORF">CALMAC_LOCUS2989</name>
</gene>
<dbReference type="OrthoDB" id="25149at2759"/>
<dbReference type="AlphaFoldDB" id="A0A653BQW2"/>
<organism evidence="1 2">
    <name type="scientific">Callosobruchus maculatus</name>
    <name type="common">Southern cowpea weevil</name>
    <name type="synonym">Pulse bruchid</name>
    <dbReference type="NCBI Taxonomy" id="64391"/>
    <lineage>
        <taxon>Eukaryota</taxon>
        <taxon>Metazoa</taxon>
        <taxon>Ecdysozoa</taxon>
        <taxon>Arthropoda</taxon>
        <taxon>Hexapoda</taxon>
        <taxon>Insecta</taxon>
        <taxon>Pterygota</taxon>
        <taxon>Neoptera</taxon>
        <taxon>Endopterygota</taxon>
        <taxon>Coleoptera</taxon>
        <taxon>Polyphaga</taxon>
        <taxon>Cucujiformia</taxon>
        <taxon>Chrysomeloidea</taxon>
        <taxon>Chrysomelidae</taxon>
        <taxon>Bruchinae</taxon>
        <taxon>Bruchini</taxon>
        <taxon>Callosobruchus</taxon>
    </lineage>
</organism>
<accession>A0A653BQW2</accession>
<dbReference type="Proteomes" id="UP000410492">
    <property type="component" value="Unassembled WGS sequence"/>
</dbReference>
<evidence type="ECO:0000313" key="1">
    <source>
        <dbReference type="EMBL" id="VEN37915.1"/>
    </source>
</evidence>
<name>A0A653BQW2_CALMS</name>
<dbReference type="EMBL" id="CAACVG010003895">
    <property type="protein sequence ID" value="VEN37915.1"/>
    <property type="molecule type" value="Genomic_DNA"/>
</dbReference>
<keyword evidence="2" id="KW-1185">Reference proteome</keyword>
<protein>
    <submittedName>
        <fullName evidence="1">Uncharacterized protein</fullName>
    </submittedName>
</protein>
<reference evidence="1 2" key="1">
    <citation type="submission" date="2019-01" db="EMBL/GenBank/DDBJ databases">
        <authorList>
            <person name="Sayadi A."/>
        </authorList>
    </citation>
    <scope>NUCLEOTIDE SEQUENCE [LARGE SCALE GENOMIC DNA]</scope>
</reference>
<sequence length="68" mass="7457">MDIKQGNAVIELFLLFAPIYLANGKLHQGLLSVKLPICPGKEASTQIGYLHSEIDTSSECKKISEIIQ</sequence>